<reference evidence="1" key="1">
    <citation type="submission" date="2022-06" db="EMBL/GenBank/DDBJ databases">
        <title>Leptospira isolates from biofilms formed at urban environments.</title>
        <authorList>
            <person name="Ribeiro P.S."/>
            <person name="Sousa T."/>
            <person name="Carvalho N."/>
            <person name="Aburjaile F."/>
            <person name="Neves F."/>
            <person name="Oliveira D."/>
            <person name="Blanco L."/>
            <person name="Lima J."/>
            <person name="Costa F."/>
            <person name="Brenig B."/>
            <person name="Soares S."/>
            <person name="Ramos R."/>
            <person name="Goes-Neto A."/>
            <person name="Matiuzzi M."/>
            <person name="Azevedo V."/>
            <person name="Ristow P."/>
        </authorList>
    </citation>
    <scope>NUCLEOTIDE SEQUENCE</scope>
    <source>
        <strain evidence="1">VSF7</strain>
    </source>
</reference>
<dbReference type="InterPro" id="IPR036170">
    <property type="entry name" value="YezG-like_sf"/>
</dbReference>
<organism evidence="1 2">
    <name type="scientific">Leptospira levettii</name>
    <dbReference type="NCBI Taxonomy" id="2023178"/>
    <lineage>
        <taxon>Bacteria</taxon>
        <taxon>Pseudomonadati</taxon>
        <taxon>Spirochaetota</taxon>
        <taxon>Spirochaetia</taxon>
        <taxon>Leptospirales</taxon>
        <taxon>Leptospiraceae</taxon>
        <taxon>Leptospira</taxon>
    </lineage>
</organism>
<dbReference type="Proteomes" id="UP001209694">
    <property type="component" value="Unassembled WGS sequence"/>
</dbReference>
<proteinExistence type="predicted"/>
<accession>A0AAW5VFL1</accession>
<dbReference type="SUPFAM" id="SSF160424">
    <property type="entry name" value="BH3703-like"/>
    <property type="match status" value="1"/>
</dbReference>
<gene>
    <name evidence="1" type="ORF">ND810_17990</name>
</gene>
<sequence>MNEKIDAIINKIVHSIYSIKGIKKGQILFYALYEEDSMASGLFYRASIKEKIIYFDADDTIVDNCFELNSIMSKENMQWNLFILKIENMKFNVEFKYPKKIGETLNETTLREELLEGYFGVSTVVYPPL</sequence>
<dbReference type="RefSeq" id="WP_265356488.1">
    <property type="nucleotide sequence ID" value="NZ_JAMQPS010000008.1"/>
</dbReference>
<protein>
    <submittedName>
        <fullName evidence="1">Uncharacterized protein</fullName>
    </submittedName>
</protein>
<evidence type="ECO:0000313" key="2">
    <source>
        <dbReference type="Proteomes" id="UP001209694"/>
    </source>
</evidence>
<dbReference type="AlphaFoldDB" id="A0AAW5VFL1"/>
<dbReference type="EMBL" id="JAMQQD010000009">
    <property type="protein sequence ID" value="MCW7517063.1"/>
    <property type="molecule type" value="Genomic_DNA"/>
</dbReference>
<evidence type="ECO:0000313" key="1">
    <source>
        <dbReference type="EMBL" id="MCW7517063.1"/>
    </source>
</evidence>
<comment type="caution">
    <text evidence="1">The sequence shown here is derived from an EMBL/GenBank/DDBJ whole genome shotgun (WGS) entry which is preliminary data.</text>
</comment>
<name>A0AAW5VFL1_9LEPT</name>